<sequence length="180" mass="21346">MVTIINRLCKEVFYLDNYTNIINDVDIVKNPNSYFNRYKSIILDIRKYGVLDIKFTSKKIFSTKNNFLGIEIILKNKKLTITFELDGYPFKCPRVIFNNDPDIYCKLYKYNKYFDISECLCSNSIACGTNWSPNFGIANIILEYITNYTKYISRIEDKYNCYLYICYCKLGFYLPIADYL</sequence>
<dbReference type="AlphaFoldDB" id="A0A6C0B3Y3"/>
<name>A0A6C0B3Y3_9ZZZZ</name>
<reference evidence="1" key="1">
    <citation type="journal article" date="2020" name="Nature">
        <title>Giant virus diversity and host interactions through global metagenomics.</title>
        <authorList>
            <person name="Schulz F."/>
            <person name="Roux S."/>
            <person name="Paez-Espino D."/>
            <person name="Jungbluth S."/>
            <person name="Walsh D.A."/>
            <person name="Denef V.J."/>
            <person name="McMahon K.D."/>
            <person name="Konstantinidis K.T."/>
            <person name="Eloe-Fadrosh E.A."/>
            <person name="Kyrpides N.C."/>
            <person name="Woyke T."/>
        </authorList>
    </citation>
    <scope>NUCLEOTIDE SEQUENCE</scope>
    <source>
        <strain evidence="1">GVMAG-M-3300009422-16</strain>
    </source>
</reference>
<evidence type="ECO:0008006" key="2">
    <source>
        <dbReference type="Google" id="ProtNLM"/>
    </source>
</evidence>
<dbReference type="EMBL" id="MN739061">
    <property type="protein sequence ID" value="QHS86766.1"/>
    <property type="molecule type" value="Genomic_DNA"/>
</dbReference>
<proteinExistence type="predicted"/>
<protein>
    <recommendedName>
        <fullName evidence="2">UBC core domain-containing protein</fullName>
    </recommendedName>
</protein>
<dbReference type="SUPFAM" id="SSF54495">
    <property type="entry name" value="UBC-like"/>
    <property type="match status" value="1"/>
</dbReference>
<dbReference type="InterPro" id="IPR016135">
    <property type="entry name" value="UBQ-conjugating_enzyme/RWD"/>
</dbReference>
<evidence type="ECO:0000313" key="1">
    <source>
        <dbReference type="EMBL" id="QHS86766.1"/>
    </source>
</evidence>
<accession>A0A6C0B3Y3</accession>
<organism evidence="1">
    <name type="scientific">viral metagenome</name>
    <dbReference type="NCBI Taxonomy" id="1070528"/>
    <lineage>
        <taxon>unclassified sequences</taxon>
        <taxon>metagenomes</taxon>
        <taxon>organismal metagenomes</taxon>
    </lineage>
</organism>